<evidence type="ECO:0000313" key="2">
    <source>
        <dbReference type="Proteomes" id="UP000749040"/>
    </source>
</evidence>
<gene>
    <name evidence="1" type="ORF">ITX44_19275</name>
</gene>
<evidence type="ECO:0000313" key="1">
    <source>
        <dbReference type="EMBL" id="MBM9506658.1"/>
    </source>
</evidence>
<sequence length="97" mass="9933">MESNRESNQPGAGDTFAQGGLTFHVDATGAVNGTARVTVTLTNPSGTNTTLPTQQGTAAVPTNWTAGSRYQWLPPGPQYTTTASFSTHASTSATATS</sequence>
<comment type="caution">
    <text evidence="1">The sequence shown here is derived from an EMBL/GenBank/DDBJ whole genome shotgun (WGS) entry which is preliminary data.</text>
</comment>
<keyword evidence="2" id="KW-1185">Reference proteome</keyword>
<protein>
    <submittedName>
        <fullName evidence="1">Uncharacterized protein</fullName>
    </submittedName>
</protein>
<dbReference type="RefSeq" id="WP_205358508.1">
    <property type="nucleotide sequence ID" value="NZ_JADKYB010000009.1"/>
</dbReference>
<accession>A0ABS2TTI7</accession>
<dbReference type="EMBL" id="JADKYB010000009">
    <property type="protein sequence ID" value="MBM9506658.1"/>
    <property type="molecule type" value="Genomic_DNA"/>
</dbReference>
<organism evidence="1 2">
    <name type="scientific">Actinacidiphila acididurans</name>
    <dbReference type="NCBI Taxonomy" id="2784346"/>
    <lineage>
        <taxon>Bacteria</taxon>
        <taxon>Bacillati</taxon>
        <taxon>Actinomycetota</taxon>
        <taxon>Actinomycetes</taxon>
        <taxon>Kitasatosporales</taxon>
        <taxon>Streptomycetaceae</taxon>
        <taxon>Actinacidiphila</taxon>
    </lineage>
</organism>
<dbReference type="Proteomes" id="UP000749040">
    <property type="component" value="Unassembled WGS sequence"/>
</dbReference>
<reference evidence="1 2" key="1">
    <citation type="submission" date="2021-01" db="EMBL/GenBank/DDBJ databases">
        <title>Streptomyces acididurans sp. nov., isolated from a peat swamp forest soil.</title>
        <authorList>
            <person name="Chantavorakit T."/>
            <person name="Duangmal K."/>
        </authorList>
    </citation>
    <scope>NUCLEOTIDE SEQUENCE [LARGE SCALE GENOMIC DNA]</scope>
    <source>
        <strain evidence="1 2">KK5PA1</strain>
    </source>
</reference>
<name>A0ABS2TTI7_9ACTN</name>
<proteinExistence type="predicted"/>